<keyword evidence="2" id="KW-1185">Reference proteome</keyword>
<gene>
    <name evidence="1" type="ORF">NJQ99_08810</name>
</gene>
<dbReference type="Gene3D" id="3.40.30.10">
    <property type="entry name" value="Glutaredoxin"/>
    <property type="match status" value="1"/>
</dbReference>
<dbReference type="SUPFAM" id="SSF52833">
    <property type="entry name" value="Thioredoxin-like"/>
    <property type="match status" value="1"/>
</dbReference>
<comment type="caution">
    <text evidence="1">The sequence shown here is derived from an EMBL/GenBank/DDBJ whole genome shotgun (WGS) entry which is preliminary data.</text>
</comment>
<sequence length="123" mass="13536">MTGGRSAGDPQPYFDRHVFVCTNRRAEGHPRGCCAEKKSEPLRAYLKARVGEAEVGRVRVNASGCLDRCELGPVLVIYPEGIWYTYRTAEDLDEIIQTHLVEGGRVARLMLSPEDGPKPPPAG</sequence>
<protein>
    <submittedName>
        <fullName evidence="1">(2Fe-2S) ferredoxin domain-containing protein</fullName>
    </submittedName>
</protein>
<proteinExistence type="predicted"/>
<dbReference type="Proteomes" id="UP001055804">
    <property type="component" value="Unassembled WGS sequence"/>
</dbReference>
<organism evidence="1 2">
    <name type="scientific">Futiania mangrovi</name>
    <dbReference type="NCBI Taxonomy" id="2959716"/>
    <lineage>
        <taxon>Bacteria</taxon>
        <taxon>Pseudomonadati</taxon>
        <taxon>Pseudomonadota</taxon>
        <taxon>Alphaproteobacteria</taxon>
        <taxon>Futianiales</taxon>
        <taxon>Futianiaceae</taxon>
        <taxon>Futiania</taxon>
    </lineage>
</organism>
<name>A0A9J6PD39_9PROT</name>
<dbReference type="RefSeq" id="WP_269332462.1">
    <property type="nucleotide sequence ID" value="NZ_JAMZFT010000002.1"/>
</dbReference>
<evidence type="ECO:0000313" key="2">
    <source>
        <dbReference type="Proteomes" id="UP001055804"/>
    </source>
</evidence>
<dbReference type="AlphaFoldDB" id="A0A9J6PD39"/>
<reference evidence="1" key="1">
    <citation type="submission" date="2022-06" db="EMBL/GenBank/DDBJ databases">
        <title>Isolation and Genomics of Futiania mangrovii gen. nov., sp. nov., a Rare and Metabolically-versatile member in the Class Alphaproteobacteria.</title>
        <authorList>
            <person name="Liu L."/>
            <person name="Huang W.-C."/>
            <person name="Pan J."/>
            <person name="Li J."/>
            <person name="Huang Y."/>
            <person name="Du H."/>
            <person name="Liu Y."/>
            <person name="Li M."/>
        </authorList>
    </citation>
    <scope>NUCLEOTIDE SEQUENCE</scope>
    <source>
        <strain evidence="1">FT118</strain>
    </source>
</reference>
<accession>A0A9J6PD39</accession>
<dbReference type="InterPro" id="IPR036249">
    <property type="entry name" value="Thioredoxin-like_sf"/>
</dbReference>
<evidence type="ECO:0000313" key="1">
    <source>
        <dbReference type="EMBL" id="MCP1336505.1"/>
    </source>
</evidence>
<dbReference type="EMBL" id="JAMZFT010000002">
    <property type="protein sequence ID" value="MCP1336505.1"/>
    <property type="molecule type" value="Genomic_DNA"/>
</dbReference>
<dbReference type="CDD" id="cd02980">
    <property type="entry name" value="TRX_Fd_family"/>
    <property type="match status" value="1"/>
</dbReference>